<dbReference type="RefSeq" id="WP_215792554.1">
    <property type="nucleotide sequence ID" value="NZ_JAHKKG010000011.1"/>
</dbReference>
<gene>
    <name evidence="1" type="ORF">KOI35_32730</name>
</gene>
<name>A0ABS5YY24_9ACTN</name>
<organism evidence="1 2">
    <name type="scientific">Paractinoplanes bogorensis</name>
    <dbReference type="NCBI Taxonomy" id="1610840"/>
    <lineage>
        <taxon>Bacteria</taxon>
        <taxon>Bacillati</taxon>
        <taxon>Actinomycetota</taxon>
        <taxon>Actinomycetes</taxon>
        <taxon>Micromonosporales</taxon>
        <taxon>Micromonosporaceae</taxon>
        <taxon>Paractinoplanes</taxon>
    </lineage>
</organism>
<evidence type="ECO:0000313" key="1">
    <source>
        <dbReference type="EMBL" id="MBU2668288.1"/>
    </source>
</evidence>
<reference evidence="1 2" key="1">
    <citation type="submission" date="2021-06" db="EMBL/GenBank/DDBJ databases">
        <title>Actinoplanes lichenicola sp. nov., and Actinoplanes ovalisporus sp. nov., isolated from lichen in Thailand.</title>
        <authorList>
            <person name="Saeng-In P."/>
            <person name="Kanchanasin P."/>
            <person name="Yuki M."/>
            <person name="Kudo T."/>
            <person name="Ohkuma M."/>
            <person name="Phongsopitanun W."/>
            <person name="Tanasupawat S."/>
        </authorList>
    </citation>
    <scope>NUCLEOTIDE SEQUENCE [LARGE SCALE GENOMIC DNA]</scope>
    <source>
        <strain evidence="1 2">NBRC 110975</strain>
    </source>
</reference>
<proteinExistence type="predicted"/>
<accession>A0ABS5YY24</accession>
<evidence type="ECO:0000313" key="2">
    <source>
        <dbReference type="Proteomes" id="UP001519654"/>
    </source>
</evidence>
<dbReference type="EMBL" id="JAHKKG010000011">
    <property type="protein sequence ID" value="MBU2668288.1"/>
    <property type="molecule type" value="Genomic_DNA"/>
</dbReference>
<keyword evidence="2" id="KW-1185">Reference proteome</keyword>
<comment type="caution">
    <text evidence="1">The sequence shown here is derived from an EMBL/GenBank/DDBJ whole genome shotgun (WGS) entry which is preliminary data.</text>
</comment>
<sequence>MSETTQLERHEPGLHVFAEFSGDEDAPKRLVVEAPRVTRETLRRVARHLGDMAVEYAGPVLAVGARQVMIARYTEDQVATLPADGTAFHRGLLDIRDDLAARGVDNSEQVLARAMRVPEETLVACLRVARERLAQ</sequence>
<dbReference type="Proteomes" id="UP001519654">
    <property type="component" value="Unassembled WGS sequence"/>
</dbReference>
<protein>
    <submittedName>
        <fullName evidence="1">Uncharacterized protein</fullName>
    </submittedName>
</protein>